<dbReference type="RefSeq" id="WP_306705647.1">
    <property type="nucleotide sequence ID" value="NZ_JAUJFI010000036.1"/>
</dbReference>
<dbReference type="InterPro" id="IPR018389">
    <property type="entry name" value="DctP_fam"/>
</dbReference>
<keyword evidence="1 2" id="KW-0732">Signal</keyword>
<protein>
    <submittedName>
        <fullName evidence="3">TRAP transporter substrate-binding protein DctP</fullName>
    </submittedName>
</protein>
<dbReference type="EMBL" id="JAUJFI010000036">
    <property type="protein sequence ID" value="MDQ2103018.1"/>
    <property type="molecule type" value="Genomic_DNA"/>
</dbReference>
<comment type="caution">
    <text evidence="3">The sequence shown here is derived from an EMBL/GenBank/DDBJ whole genome shotgun (WGS) entry which is preliminary data.</text>
</comment>
<dbReference type="PANTHER" id="PTHR33376">
    <property type="match status" value="1"/>
</dbReference>
<organism evidence="3 4">
    <name type="scientific">Azospirillum isscasi</name>
    <dbReference type="NCBI Taxonomy" id="3053926"/>
    <lineage>
        <taxon>Bacteria</taxon>
        <taxon>Pseudomonadati</taxon>
        <taxon>Pseudomonadota</taxon>
        <taxon>Alphaproteobacteria</taxon>
        <taxon>Rhodospirillales</taxon>
        <taxon>Azospirillaceae</taxon>
        <taxon>Azospirillum</taxon>
    </lineage>
</organism>
<dbReference type="NCBIfam" id="NF037995">
    <property type="entry name" value="TRAP_S1"/>
    <property type="match status" value="1"/>
</dbReference>
<name>A0ABU0WFM9_9PROT</name>
<dbReference type="CDD" id="cd13601">
    <property type="entry name" value="PBP2_TRAP_DctP1_3_4_like"/>
    <property type="match status" value="1"/>
</dbReference>
<dbReference type="PANTHER" id="PTHR33376:SF15">
    <property type="entry name" value="BLL6794 PROTEIN"/>
    <property type="match status" value="1"/>
</dbReference>
<evidence type="ECO:0000313" key="3">
    <source>
        <dbReference type="EMBL" id="MDQ2103018.1"/>
    </source>
</evidence>
<evidence type="ECO:0000256" key="1">
    <source>
        <dbReference type="ARBA" id="ARBA00022729"/>
    </source>
</evidence>
<sequence length="341" mass="37424">MKTRFRTATTVLATSLLAFAALPARAESVTLKLSHTYPDTHYLSVEGIKPFAEEVKKRTNGEVSIDIFPASQLGKGQSALIKSKLVDLAYIVPSLEAEKFPLSSVMELPTLFRSSCDGTQRLWTILQPGGVLDKQEYAPQGYRVLYIGMMAPYDVFTTSRKVVTPEDIRGLKLRGNGAAISKSLRSLGAVPVSLASSESYDAVSRGTIDGMYFPASGILPYSLETHLKHVLTGLHMGSAGAVMTISERSFKKLSPTAQKALTDIGVETQNRLCAWLDRHDAELHKRFVEEFKMEMITLTPEQSAAWTAKVQHVVTEWFNEMARVGKDGKSVVTAMGINPTH</sequence>
<feature type="signal peptide" evidence="2">
    <location>
        <begin position="1"/>
        <end position="26"/>
    </location>
</feature>
<dbReference type="Proteomes" id="UP001227317">
    <property type="component" value="Unassembled WGS sequence"/>
</dbReference>
<proteinExistence type="predicted"/>
<dbReference type="Pfam" id="PF03480">
    <property type="entry name" value="DctP"/>
    <property type="match status" value="1"/>
</dbReference>
<feature type="chain" id="PRO_5046352890" evidence="2">
    <location>
        <begin position="27"/>
        <end position="341"/>
    </location>
</feature>
<reference evidence="3 4" key="1">
    <citation type="submission" date="2023-06" db="EMBL/GenBank/DDBJ databases">
        <title>Azospirillum isscasensis sp.nov, a bacterium isolated from rhizosphere soil of rice.</title>
        <authorList>
            <person name="Wang H."/>
        </authorList>
    </citation>
    <scope>NUCLEOTIDE SEQUENCE [LARGE SCALE GENOMIC DNA]</scope>
    <source>
        <strain evidence="3 4">C340-1</strain>
    </source>
</reference>
<accession>A0ABU0WFM9</accession>
<dbReference type="Gene3D" id="3.40.190.170">
    <property type="entry name" value="Bacterial extracellular solute-binding protein, family 7"/>
    <property type="match status" value="1"/>
</dbReference>
<keyword evidence="4" id="KW-1185">Reference proteome</keyword>
<evidence type="ECO:0000313" key="4">
    <source>
        <dbReference type="Proteomes" id="UP001227317"/>
    </source>
</evidence>
<evidence type="ECO:0000256" key="2">
    <source>
        <dbReference type="SAM" id="SignalP"/>
    </source>
</evidence>
<dbReference type="InterPro" id="IPR038404">
    <property type="entry name" value="TRAP_DctP_sf"/>
</dbReference>
<gene>
    <name evidence="3" type="primary">dctP</name>
    <name evidence="3" type="ORF">QSG27_09965</name>
</gene>